<dbReference type="RefSeq" id="WP_069306147.1">
    <property type="nucleotide sequence ID" value="NZ_MCRJ01000020.1"/>
</dbReference>
<gene>
    <name evidence="2" type="ORF">A6302_01156</name>
</gene>
<dbReference type="AlphaFoldDB" id="A0A1E3H555"/>
<dbReference type="OrthoDB" id="9808546at2"/>
<feature type="signal peptide" evidence="1">
    <location>
        <begin position="1"/>
        <end position="23"/>
    </location>
</feature>
<evidence type="ECO:0000313" key="3">
    <source>
        <dbReference type="Proteomes" id="UP000094622"/>
    </source>
</evidence>
<accession>A0A1E3H555</accession>
<protein>
    <submittedName>
        <fullName evidence="2">Uncharacterized protein</fullName>
    </submittedName>
</protein>
<evidence type="ECO:0000256" key="1">
    <source>
        <dbReference type="SAM" id="SignalP"/>
    </source>
</evidence>
<feature type="chain" id="PRO_5009128967" evidence="1">
    <location>
        <begin position="24"/>
        <end position="142"/>
    </location>
</feature>
<sequence length="142" mass="15062">MRQISISYCATLALVLFSSPATAFETISLTGNAAQSLPACSDAGVLGTIRSRHAAATPEARDGIEIRDIHDAGPGRLEAFGPSAIATRHCAAKARLADGRTGRLYYMLSAGRGFAGIGWNVDFCVAGHDPWYVYGQECRSLK</sequence>
<name>A0A1E3H555_9HYPH</name>
<proteinExistence type="predicted"/>
<keyword evidence="3" id="KW-1185">Reference proteome</keyword>
<evidence type="ECO:0000313" key="2">
    <source>
        <dbReference type="EMBL" id="ODN71467.1"/>
    </source>
</evidence>
<reference evidence="2 3" key="1">
    <citation type="submission" date="2016-07" db="EMBL/GenBank/DDBJ databases">
        <title>Draft Genome Sequence of Methylobrevis pamukkalensis PK2.</title>
        <authorList>
            <person name="Vasilenko O.V."/>
            <person name="Doronina N.V."/>
            <person name="Shmareva M.N."/>
            <person name="Tarlachkov S.V."/>
            <person name="Mustakhimov I."/>
            <person name="Trotsenko Y.A."/>
        </authorList>
    </citation>
    <scope>NUCLEOTIDE SEQUENCE [LARGE SCALE GENOMIC DNA]</scope>
    <source>
        <strain evidence="2 3">PK2</strain>
    </source>
</reference>
<keyword evidence="1" id="KW-0732">Signal</keyword>
<comment type="caution">
    <text evidence="2">The sequence shown here is derived from an EMBL/GenBank/DDBJ whole genome shotgun (WGS) entry which is preliminary data.</text>
</comment>
<dbReference type="EMBL" id="MCRJ01000020">
    <property type="protein sequence ID" value="ODN71467.1"/>
    <property type="molecule type" value="Genomic_DNA"/>
</dbReference>
<organism evidence="2 3">
    <name type="scientific">Methylobrevis pamukkalensis</name>
    <dbReference type="NCBI Taxonomy" id="1439726"/>
    <lineage>
        <taxon>Bacteria</taxon>
        <taxon>Pseudomonadati</taxon>
        <taxon>Pseudomonadota</taxon>
        <taxon>Alphaproteobacteria</taxon>
        <taxon>Hyphomicrobiales</taxon>
        <taxon>Pleomorphomonadaceae</taxon>
        <taxon>Methylobrevis</taxon>
    </lineage>
</organism>
<dbReference type="Proteomes" id="UP000094622">
    <property type="component" value="Unassembled WGS sequence"/>
</dbReference>